<organism evidence="1 2">
    <name type="scientific">Herbiconiux ginsengi</name>
    <dbReference type="NCBI Taxonomy" id="381665"/>
    <lineage>
        <taxon>Bacteria</taxon>
        <taxon>Bacillati</taxon>
        <taxon>Actinomycetota</taxon>
        <taxon>Actinomycetes</taxon>
        <taxon>Micrococcales</taxon>
        <taxon>Microbacteriaceae</taxon>
        <taxon>Herbiconiux</taxon>
    </lineage>
</organism>
<dbReference type="STRING" id="381665.SAMN05216554_4584"/>
<dbReference type="EMBL" id="FNPZ01000009">
    <property type="protein sequence ID" value="SDZ55264.1"/>
    <property type="molecule type" value="Genomic_DNA"/>
</dbReference>
<keyword evidence="1" id="KW-0449">Lipoprotein</keyword>
<proteinExistence type="predicted"/>
<reference evidence="1 2" key="1">
    <citation type="submission" date="2016-10" db="EMBL/GenBank/DDBJ databases">
        <authorList>
            <person name="de Groot N.N."/>
        </authorList>
    </citation>
    <scope>NUCLEOTIDE SEQUENCE [LARGE SCALE GENOMIC DNA]</scope>
    <source>
        <strain evidence="1 2">CGMCC 4.3491</strain>
    </source>
</reference>
<dbReference type="OrthoDB" id="5121489at2"/>
<gene>
    <name evidence="1" type="ORF">SAMN05216554_4584</name>
</gene>
<sequence length="135" mass="14741">MQRVLTATTTLVVTAGLLTGCALLDRHSQLTIAMLMDDEGYTVDVTTNPVDITDTVCGDDLKCVEAYSTDEANYYRFTSRDAAASYAASVDDGFAVHYIAMDFTGKNNVSTDAQRSAMERLAGTWQDYDGPFPDR</sequence>
<protein>
    <submittedName>
        <fullName evidence="1">Osmotically inducible lipoprotein OsmE</fullName>
    </submittedName>
</protein>
<dbReference type="Proteomes" id="UP000198891">
    <property type="component" value="Unassembled WGS sequence"/>
</dbReference>
<evidence type="ECO:0000313" key="2">
    <source>
        <dbReference type="Proteomes" id="UP000198891"/>
    </source>
</evidence>
<name>A0A1H3TYE3_9MICO</name>
<dbReference type="RefSeq" id="WP_092558231.1">
    <property type="nucleotide sequence ID" value="NZ_FNPZ01000009.1"/>
</dbReference>
<dbReference type="PROSITE" id="PS51257">
    <property type="entry name" value="PROKAR_LIPOPROTEIN"/>
    <property type="match status" value="1"/>
</dbReference>
<dbReference type="AlphaFoldDB" id="A0A1H3TYE3"/>
<evidence type="ECO:0000313" key="1">
    <source>
        <dbReference type="EMBL" id="SDZ55264.1"/>
    </source>
</evidence>
<keyword evidence="2" id="KW-1185">Reference proteome</keyword>
<accession>A0A1H3TYE3</accession>